<dbReference type="InterPro" id="IPR005894">
    <property type="entry name" value="DrrA"/>
</dbReference>
<dbReference type="PROSITE" id="PS00211">
    <property type="entry name" value="ABC_TRANSPORTER_1"/>
    <property type="match status" value="1"/>
</dbReference>
<proteinExistence type="inferred from homology"/>
<evidence type="ECO:0000256" key="6">
    <source>
        <dbReference type="ARBA" id="ARBA00022967"/>
    </source>
</evidence>
<dbReference type="SMART" id="SM00382">
    <property type="entry name" value="AAA"/>
    <property type="match status" value="1"/>
</dbReference>
<evidence type="ECO:0000256" key="5">
    <source>
        <dbReference type="ARBA" id="ARBA00022840"/>
    </source>
</evidence>
<evidence type="ECO:0000256" key="1">
    <source>
        <dbReference type="ARBA" id="ARBA00004413"/>
    </source>
</evidence>
<dbReference type="InterPro" id="IPR027417">
    <property type="entry name" value="P-loop_NTPase"/>
</dbReference>
<evidence type="ECO:0000256" key="9">
    <source>
        <dbReference type="ARBA" id="ARBA00049985"/>
    </source>
</evidence>
<sequence length="313" mass="33037">MNAAIEAEGLRKSYSDHHALNGVNLSVAAGTVLGVLGPNGAGKTTTVRILATLARPDSGRAVVAGHDVLREPREVRRRIGLAGQYAAVDEQLTGRENLVLLGTLLRLGKQGARDRAAELLARFELTDAADRLTRTYSGGMRRRLDLAACLVSSPPVVFLDEPTTGLDPSSRATLWRMIRDQVASGVTVLLTTQYLEEADVLADRIAVVDHGVVIAEGTPDELKRKVGAEWLEVTVAHGRDLSAAASALSCVAAMPPREAAGGKSFSVRLPDGMGAVATAATALETAGIEIAGFALRRPSLDDVFLHLTGQEHS</sequence>
<dbReference type="GO" id="GO:0046677">
    <property type="term" value="P:response to antibiotic"/>
    <property type="evidence" value="ECO:0007669"/>
    <property type="project" value="UniProtKB-KW"/>
</dbReference>
<dbReference type="AlphaFoldDB" id="A0A1G7UT48"/>
<dbReference type="PANTHER" id="PTHR42711">
    <property type="entry name" value="ABC TRANSPORTER ATP-BINDING PROTEIN"/>
    <property type="match status" value="1"/>
</dbReference>
<keyword evidence="5 11" id="KW-0067">ATP-binding</keyword>
<dbReference type="NCBIfam" id="TIGR01188">
    <property type="entry name" value="drrA"/>
    <property type="match status" value="1"/>
</dbReference>
<dbReference type="PROSITE" id="PS50893">
    <property type="entry name" value="ABC_TRANSPORTER_2"/>
    <property type="match status" value="1"/>
</dbReference>
<keyword evidence="7" id="KW-0472">Membrane</keyword>
<dbReference type="FunFam" id="3.40.50.300:FF:000589">
    <property type="entry name" value="ABC transporter, ATP-binding subunit"/>
    <property type="match status" value="1"/>
</dbReference>
<dbReference type="InterPro" id="IPR025302">
    <property type="entry name" value="DrrA1/2-like_C"/>
</dbReference>
<comment type="similarity">
    <text evidence="9">Belongs to the ABC transporter superfamily. Drug exporter-1 (DrugE1) (TC 3.A.1.105) family.</text>
</comment>
<feature type="domain" description="ABC transporter" evidence="10">
    <location>
        <begin position="5"/>
        <end position="235"/>
    </location>
</feature>
<dbReference type="Pfam" id="PF00005">
    <property type="entry name" value="ABC_tran"/>
    <property type="match status" value="1"/>
</dbReference>
<keyword evidence="8" id="KW-0046">Antibiotic resistance</keyword>
<dbReference type="InterPro" id="IPR017871">
    <property type="entry name" value="ABC_transporter-like_CS"/>
</dbReference>
<dbReference type="Pfam" id="PF13732">
    <property type="entry name" value="DrrA1-3_C"/>
    <property type="match status" value="1"/>
</dbReference>
<evidence type="ECO:0000256" key="4">
    <source>
        <dbReference type="ARBA" id="ARBA00022741"/>
    </source>
</evidence>
<evidence type="ECO:0000256" key="3">
    <source>
        <dbReference type="ARBA" id="ARBA00022475"/>
    </source>
</evidence>
<dbReference type="InterPro" id="IPR050763">
    <property type="entry name" value="ABC_transporter_ATP-binding"/>
</dbReference>
<dbReference type="GO" id="GO:1900753">
    <property type="term" value="P:doxorubicin transport"/>
    <property type="evidence" value="ECO:0007669"/>
    <property type="project" value="InterPro"/>
</dbReference>
<evidence type="ECO:0000256" key="2">
    <source>
        <dbReference type="ARBA" id="ARBA00022448"/>
    </source>
</evidence>
<keyword evidence="6" id="KW-1278">Translocase</keyword>
<name>A0A1G7UT48_9PSEU</name>
<accession>A0A1G7UT48</accession>
<evidence type="ECO:0000313" key="11">
    <source>
        <dbReference type="EMBL" id="SDG50702.1"/>
    </source>
</evidence>
<protein>
    <submittedName>
        <fullName evidence="11">ABC-2 type transport system ATP-binding protein</fullName>
    </submittedName>
</protein>
<dbReference type="SUPFAM" id="SSF52540">
    <property type="entry name" value="P-loop containing nucleoside triphosphate hydrolases"/>
    <property type="match status" value="1"/>
</dbReference>
<dbReference type="InterPro" id="IPR003439">
    <property type="entry name" value="ABC_transporter-like_ATP-bd"/>
</dbReference>
<evidence type="ECO:0000313" key="12">
    <source>
        <dbReference type="Proteomes" id="UP000199623"/>
    </source>
</evidence>
<comment type="subcellular location">
    <subcellularLocation>
        <location evidence="1">Cell membrane</location>
        <topology evidence="1">Peripheral membrane protein</topology>
        <orientation evidence="1">Cytoplasmic side</orientation>
    </subcellularLocation>
</comment>
<dbReference type="PANTHER" id="PTHR42711:SF19">
    <property type="entry name" value="DOXORUBICIN RESISTANCE ATP-BINDING PROTEIN DRRA"/>
    <property type="match status" value="1"/>
</dbReference>
<dbReference type="EMBL" id="FNCC01000008">
    <property type="protein sequence ID" value="SDG50702.1"/>
    <property type="molecule type" value="Genomic_DNA"/>
</dbReference>
<dbReference type="Proteomes" id="UP000199623">
    <property type="component" value="Unassembled WGS sequence"/>
</dbReference>
<evidence type="ECO:0000259" key="10">
    <source>
        <dbReference type="PROSITE" id="PS50893"/>
    </source>
</evidence>
<organism evidence="11 12">
    <name type="scientific">Lentzea fradiae</name>
    <dbReference type="NCBI Taxonomy" id="200378"/>
    <lineage>
        <taxon>Bacteria</taxon>
        <taxon>Bacillati</taxon>
        <taxon>Actinomycetota</taxon>
        <taxon>Actinomycetes</taxon>
        <taxon>Pseudonocardiales</taxon>
        <taxon>Pseudonocardiaceae</taxon>
        <taxon>Lentzea</taxon>
    </lineage>
</organism>
<gene>
    <name evidence="11" type="ORF">SAMN05216553_108398</name>
</gene>
<reference evidence="12" key="1">
    <citation type="submission" date="2016-10" db="EMBL/GenBank/DDBJ databases">
        <authorList>
            <person name="Varghese N."/>
            <person name="Submissions S."/>
        </authorList>
    </citation>
    <scope>NUCLEOTIDE SEQUENCE [LARGE SCALE GENOMIC DNA]</scope>
    <source>
        <strain evidence="12">CGMCC 4.3506</strain>
    </source>
</reference>
<dbReference type="GO" id="GO:0005524">
    <property type="term" value="F:ATP binding"/>
    <property type="evidence" value="ECO:0007669"/>
    <property type="project" value="UniProtKB-KW"/>
</dbReference>
<dbReference type="GO" id="GO:0005886">
    <property type="term" value="C:plasma membrane"/>
    <property type="evidence" value="ECO:0007669"/>
    <property type="project" value="UniProtKB-SubCell"/>
</dbReference>
<evidence type="ECO:0000256" key="8">
    <source>
        <dbReference type="ARBA" id="ARBA00023251"/>
    </source>
</evidence>
<dbReference type="GO" id="GO:0043215">
    <property type="term" value="P:daunorubicin transport"/>
    <property type="evidence" value="ECO:0007669"/>
    <property type="project" value="InterPro"/>
</dbReference>
<dbReference type="Gene3D" id="3.40.50.300">
    <property type="entry name" value="P-loop containing nucleotide triphosphate hydrolases"/>
    <property type="match status" value="1"/>
</dbReference>
<dbReference type="InterPro" id="IPR003593">
    <property type="entry name" value="AAA+_ATPase"/>
</dbReference>
<keyword evidence="2" id="KW-0813">Transport</keyword>
<keyword evidence="4" id="KW-0547">Nucleotide-binding</keyword>
<dbReference type="GO" id="GO:0016887">
    <property type="term" value="F:ATP hydrolysis activity"/>
    <property type="evidence" value="ECO:0007669"/>
    <property type="project" value="InterPro"/>
</dbReference>
<keyword evidence="12" id="KW-1185">Reference proteome</keyword>
<evidence type="ECO:0000256" key="7">
    <source>
        <dbReference type="ARBA" id="ARBA00023136"/>
    </source>
</evidence>
<keyword evidence="3" id="KW-1003">Cell membrane</keyword>
<dbReference type="STRING" id="200378.SAMN05216553_108398"/>
<dbReference type="RefSeq" id="WP_245744074.1">
    <property type="nucleotide sequence ID" value="NZ_FNCC01000008.1"/>
</dbReference>